<name>A0A3P1SG75_9ACTO</name>
<feature type="signal peptide" evidence="1">
    <location>
        <begin position="1"/>
        <end position="28"/>
    </location>
</feature>
<dbReference type="Gene3D" id="3.40.190.10">
    <property type="entry name" value="Periplasmic binding protein-like II"/>
    <property type="match status" value="2"/>
</dbReference>
<dbReference type="AlphaFoldDB" id="A0A3P1SG75"/>
<dbReference type="PROSITE" id="PS51257">
    <property type="entry name" value="PROKAR_LIPOPROTEIN"/>
    <property type="match status" value="1"/>
</dbReference>
<keyword evidence="1" id="KW-0732">Signal</keyword>
<dbReference type="PANTHER" id="PTHR43649:SF12">
    <property type="entry name" value="DIACETYLCHITOBIOSE BINDING PROTEIN DASA"/>
    <property type="match status" value="1"/>
</dbReference>
<proteinExistence type="predicted"/>
<reference evidence="2 3" key="1">
    <citation type="submission" date="2018-11" db="EMBL/GenBank/DDBJ databases">
        <title>Genomes From Bacteria Associated with the Canine Oral Cavity: a Test Case for Automated Genome-Based Taxonomic Assignment.</title>
        <authorList>
            <person name="Coil D.A."/>
            <person name="Jospin G."/>
            <person name="Darling A.E."/>
            <person name="Wallis C."/>
            <person name="Davis I.J."/>
            <person name="Harris S."/>
            <person name="Eisen J.A."/>
            <person name="Holcombe L.J."/>
            <person name="O'Flynn C."/>
        </authorList>
    </citation>
    <scope>NUCLEOTIDE SEQUENCE [LARGE SCALE GENOMIC DNA]</scope>
    <source>
        <strain evidence="2 3">OH770</strain>
    </source>
</reference>
<dbReference type="InterPro" id="IPR006059">
    <property type="entry name" value="SBP"/>
</dbReference>
<dbReference type="SUPFAM" id="SSF53850">
    <property type="entry name" value="Periplasmic binding protein-like II"/>
    <property type="match status" value="1"/>
</dbReference>
<accession>A0A3P1SG75</accession>
<dbReference type="InterPro" id="IPR050490">
    <property type="entry name" value="Bact_solute-bd_prot1"/>
</dbReference>
<dbReference type="Pfam" id="PF13416">
    <property type="entry name" value="SBP_bac_8"/>
    <property type="match status" value="1"/>
</dbReference>
<dbReference type="Proteomes" id="UP000280444">
    <property type="component" value="Unassembled WGS sequence"/>
</dbReference>
<gene>
    <name evidence="2" type="ORF">EII11_03860</name>
</gene>
<protein>
    <submittedName>
        <fullName evidence="2">Carbohydrate ABC transporter substrate-binding protein</fullName>
    </submittedName>
</protein>
<sequence length="455" mass="48217">MARSRILSTSGALMVATALMLGACTNPAANDSATDTGSSSEPAVSGEYWPAATEKLDGVELTLWAAQTSNKIPAKVVEAFEAATGAKVKVDTIPDNYESNVQTKIATGDTPDIMFWQPATSTLAGFVAQDKLQNLKDMPWMDDYADGIANAGGSYDGERYAALISSPDVEGIYYNKKVFEAAGITELPKNWAEFIATAEKIKAANVPGLVSPLFEMAGDQWGTQWAVNVQLAEAAKDGLWDRINTGKDSFEGADVLGAIKEYKSMFDKGLYNADAGSATFDDQTSALWEGKTAMIIQANGAFGPIAALAKNDKKALDDTIGFFPISKDGNIGTSIPQQTGGIVLFNTGDATREAAARQFLHFWMTDGYAEFVKDQNIVSVLKSVPSPDSVPQALLDSAASLANAEGSMQSQAIANPDLYLNLANMVNGTMTPEEAAKATQDQFAELAKAQGAEGF</sequence>
<organism evidence="2 3">
    <name type="scientific">Schaalia canis</name>
    <dbReference type="NCBI Taxonomy" id="100469"/>
    <lineage>
        <taxon>Bacteria</taxon>
        <taxon>Bacillati</taxon>
        <taxon>Actinomycetota</taxon>
        <taxon>Actinomycetes</taxon>
        <taxon>Actinomycetales</taxon>
        <taxon>Actinomycetaceae</taxon>
        <taxon>Schaalia</taxon>
    </lineage>
</organism>
<comment type="caution">
    <text evidence="2">The sequence shown here is derived from an EMBL/GenBank/DDBJ whole genome shotgun (WGS) entry which is preliminary data.</text>
</comment>
<dbReference type="PANTHER" id="PTHR43649">
    <property type="entry name" value="ARABINOSE-BINDING PROTEIN-RELATED"/>
    <property type="match status" value="1"/>
</dbReference>
<dbReference type="OrthoDB" id="366726at2"/>
<evidence type="ECO:0000313" key="3">
    <source>
        <dbReference type="Proteomes" id="UP000280444"/>
    </source>
</evidence>
<evidence type="ECO:0000256" key="1">
    <source>
        <dbReference type="SAM" id="SignalP"/>
    </source>
</evidence>
<keyword evidence="3" id="KW-1185">Reference proteome</keyword>
<evidence type="ECO:0000313" key="2">
    <source>
        <dbReference type="EMBL" id="RRC95989.1"/>
    </source>
</evidence>
<dbReference type="RefSeq" id="WP_124868782.1">
    <property type="nucleotide sequence ID" value="NZ_RQZF01000002.1"/>
</dbReference>
<dbReference type="EMBL" id="RQZF01000002">
    <property type="protein sequence ID" value="RRC95989.1"/>
    <property type="molecule type" value="Genomic_DNA"/>
</dbReference>
<feature type="chain" id="PRO_5039530190" evidence="1">
    <location>
        <begin position="29"/>
        <end position="455"/>
    </location>
</feature>